<organism evidence="1 2">
    <name type="scientific">Entomospira nematocerorum</name>
    <dbReference type="NCBI Taxonomy" id="2719987"/>
    <lineage>
        <taxon>Bacteria</taxon>
        <taxon>Pseudomonadati</taxon>
        <taxon>Spirochaetota</taxon>
        <taxon>Spirochaetia</taxon>
        <taxon>Spirochaetales</taxon>
        <taxon>Spirochaetaceae</taxon>
        <taxon>Entomospira</taxon>
    </lineage>
</organism>
<dbReference type="AlphaFoldDB" id="A0A968GBD3"/>
<keyword evidence="2" id="KW-1185">Reference proteome</keyword>
<name>A0A968GBD3_9SPIO</name>
<evidence type="ECO:0000313" key="2">
    <source>
        <dbReference type="Proteomes" id="UP000752013"/>
    </source>
</evidence>
<proteinExistence type="predicted"/>
<protein>
    <submittedName>
        <fullName evidence="1">Uncharacterized protein</fullName>
    </submittedName>
</protein>
<sequence>MKIMGIALFSLLSMVMFSVSAYGVWRFDGYHARVLFLYNDVQQQAEGVILPQKRQQSIRDEINLYLFALLSNPLNANYRAIFHGDANVDAVYILPDTTVVVLSHANNREDITGQYEKDMQLIERGLEFNFPQMAPFMIVLHDGTGITV</sequence>
<gene>
    <name evidence="1" type="ORF">HCT46_02165</name>
</gene>
<dbReference type="RefSeq" id="WP_167703184.1">
    <property type="nucleotide sequence ID" value="NZ_CP118168.1"/>
</dbReference>
<comment type="caution">
    <text evidence="1">The sequence shown here is derived from an EMBL/GenBank/DDBJ whole genome shotgun (WGS) entry which is preliminary data.</text>
</comment>
<evidence type="ECO:0000313" key="1">
    <source>
        <dbReference type="EMBL" id="NIZ46732.1"/>
    </source>
</evidence>
<reference evidence="1" key="1">
    <citation type="submission" date="2020-03" db="EMBL/GenBank/DDBJ databases">
        <title>Spirochaetal bacteria isolated from arthropods constitute a novel genus Entomospira genus novum within the order Spirochaetales.</title>
        <authorList>
            <person name="Grana-Miraglia L."/>
            <person name="Sikutova S."/>
            <person name="Fingerle V."/>
            <person name="Sing A."/>
            <person name="Castillo-Ramirez S."/>
            <person name="Margos G."/>
            <person name="Rudolf I."/>
        </authorList>
    </citation>
    <scope>NUCLEOTIDE SEQUENCE</scope>
    <source>
        <strain evidence="1">BR208</strain>
    </source>
</reference>
<dbReference type="Proteomes" id="UP000752013">
    <property type="component" value="Unassembled WGS sequence"/>
</dbReference>
<accession>A0A968GBD3</accession>
<dbReference type="EMBL" id="JAATLK010000001">
    <property type="protein sequence ID" value="NIZ46732.1"/>
    <property type="molecule type" value="Genomic_DNA"/>
</dbReference>